<proteinExistence type="predicted"/>
<keyword evidence="2" id="KW-1185">Reference proteome</keyword>
<gene>
    <name evidence="1" type="ORF">DOTSEDRAFT_108738</name>
</gene>
<dbReference type="AlphaFoldDB" id="M2WN37"/>
<dbReference type="EMBL" id="KB446540">
    <property type="protein sequence ID" value="EME43423.1"/>
    <property type="molecule type" value="Genomic_DNA"/>
</dbReference>
<feature type="non-terminal residue" evidence="1">
    <location>
        <position position="50"/>
    </location>
</feature>
<evidence type="ECO:0000313" key="2">
    <source>
        <dbReference type="Proteomes" id="UP000016933"/>
    </source>
</evidence>
<dbReference type="HOGENOM" id="CLU_3129715_0_0_1"/>
<dbReference type="Proteomes" id="UP000016933">
    <property type="component" value="Unassembled WGS sequence"/>
</dbReference>
<protein>
    <submittedName>
        <fullName evidence="1">Uncharacterized protein</fullName>
    </submittedName>
</protein>
<organism evidence="1 2">
    <name type="scientific">Dothistroma septosporum (strain NZE10 / CBS 128990)</name>
    <name type="common">Red band needle blight fungus</name>
    <name type="synonym">Mycosphaerella pini</name>
    <dbReference type="NCBI Taxonomy" id="675120"/>
    <lineage>
        <taxon>Eukaryota</taxon>
        <taxon>Fungi</taxon>
        <taxon>Dikarya</taxon>
        <taxon>Ascomycota</taxon>
        <taxon>Pezizomycotina</taxon>
        <taxon>Dothideomycetes</taxon>
        <taxon>Dothideomycetidae</taxon>
        <taxon>Mycosphaerellales</taxon>
        <taxon>Mycosphaerellaceae</taxon>
        <taxon>Dothistroma</taxon>
    </lineage>
</organism>
<reference evidence="2" key="1">
    <citation type="journal article" date="2012" name="PLoS Genet.">
        <title>The genomes of the fungal plant pathogens Cladosporium fulvum and Dothistroma septosporum reveal adaptation to different hosts and lifestyles but also signatures of common ancestry.</title>
        <authorList>
            <person name="de Wit P.J.G.M."/>
            <person name="van der Burgt A."/>
            <person name="Oekmen B."/>
            <person name="Stergiopoulos I."/>
            <person name="Abd-Elsalam K.A."/>
            <person name="Aerts A.L."/>
            <person name="Bahkali A.H."/>
            <person name="Beenen H.G."/>
            <person name="Chettri P."/>
            <person name="Cox M.P."/>
            <person name="Datema E."/>
            <person name="de Vries R.P."/>
            <person name="Dhillon B."/>
            <person name="Ganley A.R."/>
            <person name="Griffiths S.A."/>
            <person name="Guo Y."/>
            <person name="Hamelin R.C."/>
            <person name="Henrissat B."/>
            <person name="Kabir M.S."/>
            <person name="Jashni M.K."/>
            <person name="Kema G."/>
            <person name="Klaubauf S."/>
            <person name="Lapidus A."/>
            <person name="Levasseur A."/>
            <person name="Lindquist E."/>
            <person name="Mehrabi R."/>
            <person name="Ohm R.A."/>
            <person name="Owen T.J."/>
            <person name="Salamov A."/>
            <person name="Schwelm A."/>
            <person name="Schijlen E."/>
            <person name="Sun H."/>
            <person name="van den Burg H.A."/>
            <person name="van Ham R.C.H.J."/>
            <person name="Zhang S."/>
            <person name="Goodwin S.B."/>
            <person name="Grigoriev I.V."/>
            <person name="Collemare J."/>
            <person name="Bradshaw R.E."/>
        </authorList>
    </citation>
    <scope>NUCLEOTIDE SEQUENCE [LARGE SCALE GENOMIC DNA]</scope>
    <source>
        <strain evidence="2">NZE10 / CBS 128990</strain>
    </source>
</reference>
<dbReference type="OrthoDB" id="8300214at2759"/>
<accession>M2WN37</accession>
<sequence length="50" mass="5915">FEKELAEYVEHERERGVFPALRDACEASSESVHGDLKEVRRMDVWIAEFF</sequence>
<reference evidence="1 2" key="2">
    <citation type="journal article" date="2012" name="PLoS Pathog.">
        <title>Diverse lifestyles and strategies of plant pathogenesis encoded in the genomes of eighteen Dothideomycetes fungi.</title>
        <authorList>
            <person name="Ohm R.A."/>
            <person name="Feau N."/>
            <person name="Henrissat B."/>
            <person name="Schoch C.L."/>
            <person name="Horwitz B.A."/>
            <person name="Barry K.W."/>
            <person name="Condon B.J."/>
            <person name="Copeland A.C."/>
            <person name="Dhillon B."/>
            <person name="Glaser F."/>
            <person name="Hesse C.N."/>
            <person name="Kosti I."/>
            <person name="LaButti K."/>
            <person name="Lindquist E.A."/>
            <person name="Lucas S."/>
            <person name="Salamov A.A."/>
            <person name="Bradshaw R.E."/>
            <person name="Ciuffetti L."/>
            <person name="Hamelin R.C."/>
            <person name="Kema G.H.J."/>
            <person name="Lawrence C."/>
            <person name="Scott J.A."/>
            <person name="Spatafora J.W."/>
            <person name="Turgeon B.G."/>
            <person name="de Wit P.J.G.M."/>
            <person name="Zhong S."/>
            <person name="Goodwin S.B."/>
            <person name="Grigoriev I.V."/>
        </authorList>
    </citation>
    <scope>NUCLEOTIDE SEQUENCE [LARGE SCALE GENOMIC DNA]</scope>
    <source>
        <strain evidence="2">NZE10 / CBS 128990</strain>
    </source>
</reference>
<evidence type="ECO:0000313" key="1">
    <source>
        <dbReference type="EMBL" id="EME43423.1"/>
    </source>
</evidence>
<name>M2WN37_DOTSN</name>
<feature type="non-terminal residue" evidence="1">
    <location>
        <position position="1"/>
    </location>
</feature>